<keyword evidence="2" id="KW-1185">Reference proteome</keyword>
<dbReference type="Proteomes" id="UP001066276">
    <property type="component" value="Chromosome 7"/>
</dbReference>
<evidence type="ECO:0000313" key="1">
    <source>
        <dbReference type="EMBL" id="KAJ1127924.1"/>
    </source>
</evidence>
<proteinExistence type="predicted"/>
<name>A0AAV7PM30_PLEWA</name>
<accession>A0AAV7PM30</accession>
<reference evidence="1" key="1">
    <citation type="journal article" date="2022" name="bioRxiv">
        <title>Sequencing and chromosome-scale assembly of the giantPleurodeles waltlgenome.</title>
        <authorList>
            <person name="Brown T."/>
            <person name="Elewa A."/>
            <person name="Iarovenko S."/>
            <person name="Subramanian E."/>
            <person name="Araus A.J."/>
            <person name="Petzold A."/>
            <person name="Susuki M."/>
            <person name="Suzuki K.-i.T."/>
            <person name="Hayashi T."/>
            <person name="Toyoda A."/>
            <person name="Oliveira C."/>
            <person name="Osipova E."/>
            <person name="Leigh N.D."/>
            <person name="Simon A."/>
            <person name="Yun M.H."/>
        </authorList>
    </citation>
    <scope>NUCLEOTIDE SEQUENCE</scope>
    <source>
        <strain evidence="1">20211129_DDA</strain>
        <tissue evidence="1">Liver</tissue>
    </source>
</reference>
<sequence>MARAPETHKMNVEVPLVMIDNLILSGLLLLALDIHCLKPILAEAPDPVRLLEPLLTLRADEKPINCRIAGLAHVSCPVGE</sequence>
<evidence type="ECO:0000313" key="2">
    <source>
        <dbReference type="Proteomes" id="UP001066276"/>
    </source>
</evidence>
<dbReference type="AlphaFoldDB" id="A0AAV7PM30"/>
<gene>
    <name evidence="1" type="ORF">NDU88_006317</name>
</gene>
<protein>
    <submittedName>
        <fullName evidence="1">Uncharacterized protein</fullName>
    </submittedName>
</protein>
<comment type="caution">
    <text evidence="1">The sequence shown here is derived from an EMBL/GenBank/DDBJ whole genome shotgun (WGS) entry which is preliminary data.</text>
</comment>
<dbReference type="EMBL" id="JANPWB010000011">
    <property type="protein sequence ID" value="KAJ1127924.1"/>
    <property type="molecule type" value="Genomic_DNA"/>
</dbReference>
<organism evidence="1 2">
    <name type="scientific">Pleurodeles waltl</name>
    <name type="common">Iberian ribbed newt</name>
    <dbReference type="NCBI Taxonomy" id="8319"/>
    <lineage>
        <taxon>Eukaryota</taxon>
        <taxon>Metazoa</taxon>
        <taxon>Chordata</taxon>
        <taxon>Craniata</taxon>
        <taxon>Vertebrata</taxon>
        <taxon>Euteleostomi</taxon>
        <taxon>Amphibia</taxon>
        <taxon>Batrachia</taxon>
        <taxon>Caudata</taxon>
        <taxon>Salamandroidea</taxon>
        <taxon>Salamandridae</taxon>
        <taxon>Pleurodelinae</taxon>
        <taxon>Pleurodeles</taxon>
    </lineage>
</organism>